<name>A0A9X9L8N5_BLUGR</name>
<dbReference type="AlphaFoldDB" id="A0A9X9L8N5"/>
<sequence>MVNKLSILFFEKLVDTINSNGSDLDVWAEVISLANDFHDEPSSESQSTLDIEIPIVRRKYTTTTFTRNAQEWHKYNKTCESLTLALKGESVNDVYKNVGNFWEVYFENPRWSPTTKRIWESYRDNNQCLPHVFKERMNESELHA</sequence>
<dbReference type="Proteomes" id="UP000324639">
    <property type="component" value="Chromosome Bgt_-02"/>
</dbReference>
<evidence type="ECO:0000313" key="2">
    <source>
        <dbReference type="Proteomes" id="UP000324639"/>
    </source>
</evidence>
<organism evidence="1 2">
    <name type="scientific">Blumeria graminis f. sp. tritici</name>
    <dbReference type="NCBI Taxonomy" id="62690"/>
    <lineage>
        <taxon>Eukaryota</taxon>
        <taxon>Fungi</taxon>
        <taxon>Dikarya</taxon>
        <taxon>Ascomycota</taxon>
        <taxon>Pezizomycotina</taxon>
        <taxon>Leotiomycetes</taxon>
        <taxon>Erysiphales</taxon>
        <taxon>Erysiphaceae</taxon>
        <taxon>Blumeria</taxon>
    </lineage>
</organism>
<keyword evidence="2" id="KW-1185">Reference proteome</keyword>
<gene>
    <name evidence="1" type="ORF">BGT96224V316_LOCUS642</name>
</gene>
<evidence type="ECO:0000313" key="1">
    <source>
        <dbReference type="EMBL" id="VCU39382.1"/>
    </source>
</evidence>
<accession>A0A9X9L8N5</accession>
<proteinExistence type="predicted"/>
<protein>
    <submittedName>
        <fullName evidence="1">Bgt-51857</fullName>
    </submittedName>
</protein>
<reference evidence="1 2" key="1">
    <citation type="submission" date="2018-08" db="EMBL/GenBank/DDBJ databases">
        <authorList>
            <person name="Muller C M."/>
        </authorList>
    </citation>
    <scope>NUCLEOTIDE SEQUENCE [LARGE SCALE GENOMIC DNA]</scope>
</reference>
<dbReference type="EMBL" id="LR026985">
    <property type="protein sequence ID" value="VCU39382.1"/>
    <property type="molecule type" value="Genomic_DNA"/>
</dbReference>